<evidence type="ECO:0000313" key="2">
    <source>
        <dbReference type="EMBL" id="BAS85588.1"/>
    </source>
</evidence>
<evidence type="ECO:0000313" key="3">
    <source>
        <dbReference type="Proteomes" id="UP000059680"/>
    </source>
</evidence>
<reference evidence="3" key="1">
    <citation type="journal article" date="2005" name="Nature">
        <title>The map-based sequence of the rice genome.</title>
        <authorList>
            <consortium name="International rice genome sequencing project (IRGSP)"/>
            <person name="Matsumoto T."/>
            <person name="Wu J."/>
            <person name="Kanamori H."/>
            <person name="Katayose Y."/>
            <person name="Fujisawa M."/>
            <person name="Namiki N."/>
            <person name="Mizuno H."/>
            <person name="Yamamoto K."/>
            <person name="Antonio B.A."/>
            <person name="Baba T."/>
            <person name="Sakata K."/>
            <person name="Nagamura Y."/>
            <person name="Aoki H."/>
            <person name="Arikawa K."/>
            <person name="Arita K."/>
            <person name="Bito T."/>
            <person name="Chiden Y."/>
            <person name="Fujitsuka N."/>
            <person name="Fukunaka R."/>
            <person name="Hamada M."/>
            <person name="Harada C."/>
            <person name="Hayashi A."/>
            <person name="Hijishita S."/>
            <person name="Honda M."/>
            <person name="Hosokawa S."/>
            <person name="Ichikawa Y."/>
            <person name="Idonuma A."/>
            <person name="Iijima M."/>
            <person name="Ikeda M."/>
            <person name="Ikeno M."/>
            <person name="Ito K."/>
            <person name="Ito S."/>
            <person name="Ito T."/>
            <person name="Ito Y."/>
            <person name="Ito Y."/>
            <person name="Iwabuchi A."/>
            <person name="Kamiya K."/>
            <person name="Karasawa W."/>
            <person name="Kurita K."/>
            <person name="Katagiri S."/>
            <person name="Kikuta A."/>
            <person name="Kobayashi H."/>
            <person name="Kobayashi N."/>
            <person name="Machita K."/>
            <person name="Maehara T."/>
            <person name="Masukawa M."/>
            <person name="Mizubayashi T."/>
            <person name="Mukai Y."/>
            <person name="Nagasaki H."/>
            <person name="Nagata Y."/>
            <person name="Naito S."/>
            <person name="Nakashima M."/>
            <person name="Nakama Y."/>
            <person name="Nakamichi Y."/>
            <person name="Nakamura M."/>
            <person name="Meguro A."/>
            <person name="Negishi M."/>
            <person name="Ohta I."/>
            <person name="Ohta T."/>
            <person name="Okamoto M."/>
            <person name="Ono N."/>
            <person name="Saji S."/>
            <person name="Sakaguchi M."/>
            <person name="Sakai K."/>
            <person name="Shibata M."/>
            <person name="Shimokawa T."/>
            <person name="Song J."/>
            <person name="Takazaki Y."/>
            <person name="Terasawa K."/>
            <person name="Tsugane M."/>
            <person name="Tsuji K."/>
            <person name="Ueda S."/>
            <person name="Waki K."/>
            <person name="Yamagata H."/>
            <person name="Yamamoto M."/>
            <person name="Yamamoto S."/>
            <person name="Yamane H."/>
            <person name="Yoshiki S."/>
            <person name="Yoshihara R."/>
            <person name="Yukawa K."/>
            <person name="Zhong H."/>
            <person name="Yano M."/>
            <person name="Yuan Q."/>
            <person name="Ouyang S."/>
            <person name="Liu J."/>
            <person name="Jones K.M."/>
            <person name="Gansberger K."/>
            <person name="Moffat K."/>
            <person name="Hill J."/>
            <person name="Bera J."/>
            <person name="Fadrosh D."/>
            <person name="Jin S."/>
            <person name="Johri S."/>
            <person name="Kim M."/>
            <person name="Overton L."/>
            <person name="Reardon M."/>
            <person name="Tsitrin T."/>
            <person name="Vuong H."/>
            <person name="Weaver B."/>
            <person name="Ciecko A."/>
            <person name="Tallon L."/>
            <person name="Jackson J."/>
            <person name="Pai G."/>
            <person name="Aken S.V."/>
            <person name="Utterback T."/>
            <person name="Reidmuller S."/>
            <person name="Feldblyum T."/>
            <person name="Hsiao J."/>
            <person name="Zismann V."/>
            <person name="Iobst S."/>
            <person name="de Vazeille A.R."/>
            <person name="Buell C.R."/>
            <person name="Ying K."/>
            <person name="Li Y."/>
            <person name="Lu T."/>
            <person name="Huang Y."/>
            <person name="Zhao Q."/>
            <person name="Feng Q."/>
            <person name="Zhang L."/>
            <person name="Zhu J."/>
            <person name="Weng Q."/>
            <person name="Mu J."/>
            <person name="Lu Y."/>
            <person name="Fan D."/>
            <person name="Liu Y."/>
            <person name="Guan J."/>
            <person name="Zhang Y."/>
            <person name="Yu S."/>
            <person name="Liu X."/>
            <person name="Zhang Y."/>
            <person name="Hong G."/>
            <person name="Han B."/>
            <person name="Choisne N."/>
            <person name="Demange N."/>
            <person name="Orjeda G."/>
            <person name="Samain S."/>
            <person name="Cattolico L."/>
            <person name="Pelletier E."/>
            <person name="Couloux A."/>
            <person name="Segurens B."/>
            <person name="Wincker P."/>
            <person name="D'Hont A."/>
            <person name="Scarpelli C."/>
            <person name="Weissenbach J."/>
            <person name="Salanoubat M."/>
            <person name="Quetier F."/>
            <person name="Yu Y."/>
            <person name="Kim H.R."/>
            <person name="Rambo T."/>
            <person name="Currie J."/>
            <person name="Collura K."/>
            <person name="Luo M."/>
            <person name="Yang T."/>
            <person name="Ammiraju J.S.S."/>
            <person name="Engler F."/>
            <person name="Soderlund C."/>
            <person name="Wing R.A."/>
            <person name="Palmer L.E."/>
            <person name="de la Bastide M."/>
            <person name="Spiegel L."/>
            <person name="Nascimento L."/>
            <person name="Zutavern T."/>
            <person name="O'Shaughnessy A."/>
            <person name="Dike S."/>
            <person name="Dedhia N."/>
            <person name="Preston R."/>
            <person name="Balija V."/>
            <person name="McCombie W.R."/>
            <person name="Chow T."/>
            <person name="Chen H."/>
            <person name="Chung M."/>
            <person name="Chen C."/>
            <person name="Shaw J."/>
            <person name="Wu H."/>
            <person name="Hsiao K."/>
            <person name="Chao Y."/>
            <person name="Chu M."/>
            <person name="Cheng C."/>
            <person name="Hour A."/>
            <person name="Lee P."/>
            <person name="Lin S."/>
            <person name="Lin Y."/>
            <person name="Liou J."/>
            <person name="Liu S."/>
            <person name="Hsing Y."/>
            <person name="Raghuvanshi S."/>
            <person name="Mohanty A."/>
            <person name="Bharti A.K."/>
            <person name="Gaur A."/>
            <person name="Gupta V."/>
            <person name="Kumar D."/>
            <person name="Ravi V."/>
            <person name="Vij S."/>
            <person name="Kapur A."/>
            <person name="Khurana P."/>
            <person name="Khurana P."/>
            <person name="Khurana J.P."/>
            <person name="Tyagi A.K."/>
            <person name="Gaikwad K."/>
            <person name="Singh A."/>
            <person name="Dalal V."/>
            <person name="Srivastava S."/>
            <person name="Dixit A."/>
            <person name="Pal A.K."/>
            <person name="Ghazi I.A."/>
            <person name="Yadav M."/>
            <person name="Pandit A."/>
            <person name="Bhargava A."/>
            <person name="Sureshbabu K."/>
            <person name="Batra K."/>
            <person name="Sharma T.R."/>
            <person name="Mohapatra T."/>
            <person name="Singh N.K."/>
            <person name="Messing J."/>
            <person name="Nelson A.B."/>
            <person name="Fuks G."/>
            <person name="Kavchok S."/>
            <person name="Keizer G."/>
            <person name="Linton E."/>
            <person name="Llaca V."/>
            <person name="Song R."/>
            <person name="Tanyolac B."/>
            <person name="Young S."/>
            <person name="Ho-Il K."/>
            <person name="Hahn J.H."/>
            <person name="Sangsakoo G."/>
            <person name="Vanavichit A."/>
            <person name="de Mattos Luiz.A.T."/>
            <person name="Zimmer P.D."/>
            <person name="Malone G."/>
            <person name="Dellagostin O."/>
            <person name="de Oliveira A.C."/>
            <person name="Bevan M."/>
            <person name="Bancroft I."/>
            <person name="Minx P."/>
            <person name="Cordum H."/>
            <person name="Wilson R."/>
            <person name="Cheng Z."/>
            <person name="Jin W."/>
            <person name="Jiang J."/>
            <person name="Leong S.A."/>
            <person name="Iwama H."/>
            <person name="Gojobori T."/>
            <person name="Itoh T."/>
            <person name="Niimura Y."/>
            <person name="Fujii Y."/>
            <person name="Habara T."/>
            <person name="Sakai H."/>
            <person name="Sato Y."/>
            <person name="Wilson G."/>
            <person name="Kumar K."/>
            <person name="McCouch S."/>
            <person name="Juretic N."/>
            <person name="Hoen D."/>
            <person name="Wright S."/>
            <person name="Bruskiewich R."/>
            <person name="Bureau T."/>
            <person name="Miyao A."/>
            <person name="Hirochika H."/>
            <person name="Nishikawa T."/>
            <person name="Kadowaki K."/>
            <person name="Sugiura M."/>
            <person name="Burr B."/>
            <person name="Sasaki T."/>
        </authorList>
    </citation>
    <scope>NUCLEOTIDE SEQUENCE [LARGE SCALE GENOMIC DNA]</scope>
    <source>
        <strain evidence="3">cv. Nipponbare</strain>
    </source>
</reference>
<proteinExistence type="predicted"/>
<feature type="region of interest" description="Disordered" evidence="1">
    <location>
        <begin position="85"/>
        <end position="107"/>
    </location>
</feature>
<dbReference type="Proteomes" id="UP000059680">
    <property type="component" value="Chromosome 3"/>
</dbReference>
<accession>A0A0P0W0Y3</accession>
<protein>
    <submittedName>
        <fullName evidence="2">Os03g0659601 protein</fullName>
    </submittedName>
</protein>
<gene>
    <name evidence="2" type="ordered locus">Os03g0659601</name>
    <name evidence="2" type="ORF">OSNPB_030659601</name>
</gene>
<organism evidence="2 3">
    <name type="scientific">Oryza sativa subsp. japonica</name>
    <name type="common">Rice</name>
    <dbReference type="NCBI Taxonomy" id="39947"/>
    <lineage>
        <taxon>Eukaryota</taxon>
        <taxon>Viridiplantae</taxon>
        <taxon>Streptophyta</taxon>
        <taxon>Embryophyta</taxon>
        <taxon>Tracheophyta</taxon>
        <taxon>Spermatophyta</taxon>
        <taxon>Magnoliopsida</taxon>
        <taxon>Liliopsida</taxon>
        <taxon>Poales</taxon>
        <taxon>Poaceae</taxon>
        <taxon>BOP clade</taxon>
        <taxon>Oryzoideae</taxon>
        <taxon>Oryzeae</taxon>
        <taxon>Oryzinae</taxon>
        <taxon>Oryza</taxon>
        <taxon>Oryza sativa</taxon>
    </lineage>
</organism>
<dbReference type="EMBL" id="AP014959">
    <property type="protein sequence ID" value="BAS85588.1"/>
    <property type="molecule type" value="Genomic_DNA"/>
</dbReference>
<dbReference type="AlphaFoldDB" id="A0A0P0W0Y3"/>
<sequence>MDNQDNYSAVLHPIALLTVTVKGCVSKKKENRKAVNPTQKEIPVLLPPIPRMVGAVGEATVQGMEKKKGQGSRGGGADHIRVAATSTRGSGGAPGLHVAVSRGPCDV</sequence>
<dbReference type="PaxDb" id="39947-A0A0P0W0Y3"/>
<reference evidence="2 3" key="2">
    <citation type="journal article" date="2013" name="Plant Cell Physiol.">
        <title>Rice Annotation Project Database (RAP-DB): an integrative and interactive database for rice genomics.</title>
        <authorList>
            <person name="Sakai H."/>
            <person name="Lee S.S."/>
            <person name="Tanaka T."/>
            <person name="Numa H."/>
            <person name="Kim J."/>
            <person name="Kawahara Y."/>
            <person name="Wakimoto H."/>
            <person name="Yang C.C."/>
            <person name="Iwamoto M."/>
            <person name="Abe T."/>
            <person name="Yamada Y."/>
            <person name="Muto A."/>
            <person name="Inokuchi H."/>
            <person name="Ikemura T."/>
            <person name="Matsumoto T."/>
            <person name="Sasaki T."/>
            <person name="Itoh T."/>
        </authorList>
    </citation>
    <scope>NUCLEOTIDE SEQUENCE [LARGE SCALE GENOMIC DNA]</scope>
    <source>
        <strain evidence="3">cv. Nipponbare</strain>
    </source>
</reference>
<dbReference type="InParanoid" id="A0A0P0W0Y3"/>
<evidence type="ECO:0000256" key="1">
    <source>
        <dbReference type="SAM" id="MobiDB-lite"/>
    </source>
</evidence>
<name>A0A0P0W0Y3_ORYSJ</name>
<reference evidence="2 3" key="3">
    <citation type="journal article" date="2013" name="Rice">
        <title>Improvement of the Oryza sativa Nipponbare reference genome using next generation sequence and optical map data.</title>
        <authorList>
            <person name="Kawahara Y."/>
            <person name="de la Bastide M."/>
            <person name="Hamilton J.P."/>
            <person name="Kanamori H."/>
            <person name="McCombie W.R."/>
            <person name="Ouyang S."/>
            <person name="Schwartz D.C."/>
            <person name="Tanaka T."/>
            <person name="Wu J."/>
            <person name="Zhou S."/>
            <person name="Childs K.L."/>
            <person name="Davidson R.M."/>
            <person name="Lin H."/>
            <person name="Quesada-Ocampo L."/>
            <person name="Vaillancourt B."/>
            <person name="Sakai H."/>
            <person name="Lee S.S."/>
            <person name="Kim J."/>
            <person name="Numa H."/>
            <person name="Itoh T."/>
            <person name="Buell C.R."/>
            <person name="Matsumoto T."/>
        </authorList>
    </citation>
    <scope>NUCLEOTIDE SEQUENCE [LARGE SCALE GENOMIC DNA]</scope>
    <source>
        <strain evidence="3">cv. Nipponbare</strain>
    </source>
</reference>
<keyword evidence="3" id="KW-1185">Reference proteome</keyword>